<evidence type="ECO:0000313" key="2">
    <source>
        <dbReference type="EMBL" id="TNN30108.1"/>
    </source>
</evidence>
<keyword evidence="3" id="KW-1185">Reference proteome</keyword>
<feature type="compositionally biased region" description="Basic and acidic residues" evidence="1">
    <location>
        <begin position="76"/>
        <end position="90"/>
    </location>
</feature>
<evidence type="ECO:0000256" key="1">
    <source>
        <dbReference type="SAM" id="MobiDB-lite"/>
    </source>
</evidence>
<dbReference type="EMBL" id="SRLO01004846">
    <property type="protein sequence ID" value="TNN30108.1"/>
    <property type="molecule type" value="Genomic_DNA"/>
</dbReference>
<protein>
    <submittedName>
        <fullName evidence="2">Uncharacterized protein</fullName>
    </submittedName>
</protein>
<proteinExistence type="predicted"/>
<gene>
    <name evidence="2" type="ORF">EYF80_059742</name>
</gene>
<reference evidence="2 3" key="1">
    <citation type="submission" date="2019-03" db="EMBL/GenBank/DDBJ databases">
        <title>First draft genome of Liparis tanakae, snailfish: a comprehensive survey of snailfish specific genes.</title>
        <authorList>
            <person name="Kim W."/>
            <person name="Song I."/>
            <person name="Jeong J.-H."/>
            <person name="Kim D."/>
            <person name="Kim S."/>
            <person name="Ryu S."/>
            <person name="Song J.Y."/>
            <person name="Lee S.K."/>
        </authorList>
    </citation>
    <scope>NUCLEOTIDE SEQUENCE [LARGE SCALE GENOMIC DNA]</scope>
    <source>
        <tissue evidence="2">Muscle</tissue>
    </source>
</reference>
<accession>A0A4Z2EMW4</accession>
<evidence type="ECO:0000313" key="3">
    <source>
        <dbReference type="Proteomes" id="UP000314294"/>
    </source>
</evidence>
<dbReference type="Proteomes" id="UP000314294">
    <property type="component" value="Unassembled WGS sequence"/>
</dbReference>
<dbReference type="AlphaFoldDB" id="A0A4Z2EMW4"/>
<name>A0A4Z2EMW4_9TELE</name>
<organism evidence="2 3">
    <name type="scientific">Liparis tanakae</name>
    <name type="common">Tanaka's snailfish</name>
    <dbReference type="NCBI Taxonomy" id="230148"/>
    <lineage>
        <taxon>Eukaryota</taxon>
        <taxon>Metazoa</taxon>
        <taxon>Chordata</taxon>
        <taxon>Craniata</taxon>
        <taxon>Vertebrata</taxon>
        <taxon>Euteleostomi</taxon>
        <taxon>Actinopterygii</taxon>
        <taxon>Neopterygii</taxon>
        <taxon>Teleostei</taxon>
        <taxon>Neoteleostei</taxon>
        <taxon>Acanthomorphata</taxon>
        <taxon>Eupercaria</taxon>
        <taxon>Perciformes</taxon>
        <taxon>Cottioidei</taxon>
        <taxon>Cottales</taxon>
        <taxon>Liparidae</taxon>
        <taxon>Liparis</taxon>
    </lineage>
</organism>
<comment type="caution">
    <text evidence="2">The sequence shown here is derived from an EMBL/GenBank/DDBJ whole genome shotgun (WGS) entry which is preliminary data.</text>
</comment>
<feature type="region of interest" description="Disordered" evidence="1">
    <location>
        <begin position="76"/>
        <end position="103"/>
    </location>
</feature>
<sequence length="103" mass="11393">MAEPECEEGNKHGCGAKDKLDPVRHHGCFGRRSLCALCAANGPGWRLRLASRCGGECSFCRMKACEKLGQIRARKDEERERESGRSERRAALLVVPPPSERGL</sequence>